<evidence type="ECO:0000313" key="7">
    <source>
        <dbReference type="Proteomes" id="UP000054608"/>
    </source>
</evidence>
<organism evidence="6 7">
    <name type="scientific">Legionella rubrilucens</name>
    <dbReference type="NCBI Taxonomy" id="458"/>
    <lineage>
        <taxon>Bacteria</taxon>
        <taxon>Pseudomonadati</taxon>
        <taxon>Pseudomonadota</taxon>
        <taxon>Gammaproteobacteria</taxon>
        <taxon>Legionellales</taxon>
        <taxon>Legionellaceae</taxon>
        <taxon>Legionella</taxon>
    </lineage>
</organism>
<dbReference type="HAMAP" id="MF_02087">
    <property type="entry name" value="PLP_homeostasis"/>
    <property type="match status" value="1"/>
</dbReference>
<dbReference type="GO" id="GO:0030170">
    <property type="term" value="F:pyridoxal phosphate binding"/>
    <property type="evidence" value="ECO:0007669"/>
    <property type="project" value="UniProtKB-UniRule"/>
</dbReference>
<dbReference type="Gene3D" id="3.20.20.10">
    <property type="entry name" value="Alanine racemase"/>
    <property type="match status" value="1"/>
</dbReference>
<gene>
    <name evidence="6" type="ORF">Lrub_0938</name>
</gene>
<dbReference type="SUPFAM" id="SSF51419">
    <property type="entry name" value="PLP-binding barrel"/>
    <property type="match status" value="1"/>
</dbReference>
<evidence type="ECO:0000259" key="5">
    <source>
        <dbReference type="Pfam" id="PF01168"/>
    </source>
</evidence>
<dbReference type="EMBL" id="LNYT01000007">
    <property type="protein sequence ID" value="KTD48587.1"/>
    <property type="molecule type" value="Genomic_DNA"/>
</dbReference>
<keyword evidence="7" id="KW-1185">Reference proteome</keyword>
<dbReference type="NCBIfam" id="TIGR00044">
    <property type="entry name" value="YggS family pyridoxal phosphate-dependent enzyme"/>
    <property type="match status" value="1"/>
</dbReference>
<feature type="domain" description="Alanine racemase N-terminal" evidence="5">
    <location>
        <begin position="40"/>
        <end position="235"/>
    </location>
</feature>
<dbReference type="Pfam" id="PF01168">
    <property type="entry name" value="Ala_racemase_N"/>
    <property type="match status" value="1"/>
</dbReference>
<dbReference type="PANTHER" id="PTHR10146:SF14">
    <property type="entry name" value="PYRIDOXAL PHOSPHATE HOMEOSTASIS PROTEIN"/>
    <property type="match status" value="1"/>
</dbReference>
<comment type="similarity">
    <text evidence="2 4">Belongs to the pyridoxal phosphate-binding protein YggS/PROSC family.</text>
</comment>
<dbReference type="Proteomes" id="UP000054608">
    <property type="component" value="Unassembled WGS sequence"/>
</dbReference>
<accession>A0A0W0XV91</accession>
<comment type="cofactor">
    <cofactor evidence="3">
        <name>pyridoxal 5'-phosphate</name>
        <dbReference type="ChEBI" id="CHEBI:597326"/>
    </cofactor>
</comment>
<keyword evidence="1 2" id="KW-0663">Pyridoxal phosphate</keyword>
<evidence type="ECO:0000256" key="2">
    <source>
        <dbReference type="HAMAP-Rule" id="MF_02087"/>
    </source>
</evidence>
<protein>
    <recommendedName>
        <fullName evidence="2">Pyridoxal phosphate homeostasis protein</fullName>
        <shortName evidence="2">PLP homeostasis protein</shortName>
    </recommendedName>
</protein>
<feature type="modified residue" description="N6-(pyridoxal phosphate)lysine" evidence="2 3">
    <location>
        <position position="43"/>
    </location>
</feature>
<evidence type="ECO:0000313" key="6">
    <source>
        <dbReference type="EMBL" id="KTD48587.1"/>
    </source>
</evidence>
<comment type="function">
    <text evidence="2">Pyridoxal 5'-phosphate (PLP)-binding protein, which is involved in PLP homeostasis.</text>
</comment>
<evidence type="ECO:0000256" key="4">
    <source>
        <dbReference type="RuleBase" id="RU004514"/>
    </source>
</evidence>
<evidence type="ECO:0000256" key="1">
    <source>
        <dbReference type="ARBA" id="ARBA00022898"/>
    </source>
</evidence>
<dbReference type="PATRIC" id="fig|458.5.peg.973"/>
<dbReference type="CDD" id="cd06824">
    <property type="entry name" value="PLPDE_III_Yggs_like"/>
    <property type="match status" value="1"/>
</dbReference>
<dbReference type="STRING" id="458.Lrub_0938"/>
<comment type="caution">
    <text evidence="6">The sequence shown here is derived from an EMBL/GenBank/DDBJ whole genome shotgun (WGS) entry which is preliminary data.</text>
</comment>
<dbReference type="AlphaFoldDB" id="A0A0W0XV91"/>
<dbReference type="InterPro" id="IPR001608">
    <property type="entry name" value="Ala_racemase_N"/>
</dbReference>
<dbReference type="PIRSF" id="PIRSF004848">
    <property type="entry name" value="YBL036c_PLPDEIII"/>
    <property type="match status" value="1"/>
</dbReference>
<dbReference type="PANTHER" id="PTHR10146">
    <property type="entry name" value="PROLINE SYNTHETASE CO-TRANSCRIBED BACTERIAL HOMOLOG PROTEIN"/>
    <property type="match status" value="1"/>
</dbReference>
<name>A0A0W0XV91_9GAMM</name>
<dbReference type="InterPro" id="IPR011078">
    <property type="entry name" value="PyrdxlP_homeostasis"/>
</dbReference>
<dbReference type="InterPro" id="IPR029066">
    <property type="entry name" value="PLP-binding_barrel"/>
</dbReference>
<reference evidence="6 7" key="1">
    <citation type="submission" date="2015-11" db="EMBL/GenBank/DDBJ databases">
        <title>Genomic analysis of 38 Legionella species identifies large and diverse effector repertoires.</title>
        <authorList>
            <person name="Burstein D."/>
            <person name="Amaro F."/>
            <person name="Zusman T."/>
            <person name="Lifshitz Z."/>
            <person name="Cohen O."/>
            <person name="Gilbert J.A."/>
            <person name="Pupko T."/>
            <person name="Shuman H.A."/>
            <person name="Segal G."/>
        </authorList>
    </citation>
    <scope>NUCLEOTIDE SEQUENCE [LARGE SCALE GENOMIC DNA]</scope>
    <source>
        <strain evidence="6 7">WA-270A-C2</strain>
    </source>
</reference>
<sequence length="241" mass="26974">MNAALDDTMTIAERLHLIQQQVADTARVYQRDPREICILAVSKGQPASAIQEAFAAGVSDIGENYWQEAREKLNALKHLPLTWHYIGPLQSNKAKDIASHFDWVHSVEREKIACLLSQARPLDRPPLNVCIQINLDREDSKSGIEPAKAAGLIERIHHLPSLRVRGFMAIPRPLAAEEEQYASFQRLATLLQETNQRLHLQMDTLSMGMSDDLKAAIRAGSTLVRIGRAIFGERPKTGKNE</sequence>
<dbReference type="FunFam" id="3.20.20.10:FF:000018">
    <property type="entry name" value="Pyridoxal phosphate homeostasis protein"/>
    <property type="match status" value="1"/>
</dbReference>
<evidence type="ECO:0000256" key="3">
    <source>
        <dbReference type="PIRSR" id="PIRSR004848-1"/>
    </source>
</evidence>
<proteinExistence type="inferred from homology"/>